<feature type="transmembrane region" description="Helical" evidence="5">
    <location>
        <begin position="137"/>
        <end position="157"/>
    </location>
</feature>
<sequence>MRTDTGAVRTLLRPGWLSARGTDLAVLYVLTVLVVFVGVHRGTPREQYEYVQGASTNVDNLRHSPFRVLVASSVVIPHATGLVILLPLVVALVAVQRWLGRLATIVVFGVGHVGATLFVAVVIAAGLTHGRLDPGVAHAPDVGVSYGMACLFGLLAARVPRRPRFPYCVLPVAGLVAVLLIAPDFTAVGHLVAFVVGLGLAQVAHRAATSAVAAAAAGGGRDASARPVPARAQLP</sequence>
<dbReference type="EMBL" id="PVZF01000005">
    <property type="protein sequence ID" value="PRY15217.1"/>
    <property type="molecule type" value="Genomic_DNA"/>
</dbReference>
<dbReference type="Pfam" id="PF20401">
    <property type="entry name" value="Rhomboid_2"/>
    <property type="match status" value="1"/>
</dbReference>
<reference evidence="6 7" key="1">
    <citation type="submission" date="2018-03" db="EMBL/GenBank/DDBJ databases">
        <title>Genomic Encyclopedia of Archaeal and Bacterial Type Strains, Phase II (KMG-II): from individual species to whole genera.</title>
        <authorList>
            <person name="Goeker M."/>
        </authorList>
    </citation>
    <scope>NUCLEOTIDE SEQUENCE [LARGE SCALE GENOMIC DNA]</scope>
    <source>
        <strain evidence="6 7">DSM 19711</strain>
    </source>
</reference>
<feature type="transmembrane region" description="Helical" evidence="5">
    <location>
        <begin position="164"/>
        <end position="181"/>
    </location>
</feature>
<feature type="transmembrane region" description="Helical" evidence="5">
    <location>
        <begin position="102"/>
        <end position="125"/>
    </location>
</feature>
<keyword evidence="7" id="KW-1185">Reference proteome</keyword>
<accession>A0A2T0R4B9</accession>
<evidence type="ECO:0000313" key="6">
    <source>
        <dbReference type="EMBL" id="PRY15217.1"/>
    </source>
</evidence>
<comment type="caution">
    <text evidence="6">The sequence shown here is derived from an EMBL/GenBank/DDBJ whole genome shotgun (WGS) entry which is preliminary data.</text>
</comment>
<evidence type="ECO:0000256" key="3">
    <source>
        <dbReference type="ARBA" id="ARBA00022989"/>
    </source>
</evidence>
<evidence type="ECO:0000313" key="7">
    <source>
        <dbReference type="Proteomes" id="UP000238083"/>
    </source>
</evidence>
<evidence type="ECO:0008006" key="8">
    <source>
        <dbReference type="Google" id="ProtNLM"/>
    </source>
</evidence>
<dbReference type="Proteomes" id="UP000238083">
    <property type="component" value="Unassembled WGS sequence"/>
</dbReference>
<organism evidence="6 7">
    <name type="scientific">Kineococcus rhizosphaerae</name>
    <dbReference type="NCBI Taxonomy" id="559628"/>
    <lineage>
        <taxon>Bacteria</taxon>
        <taxon>Bacillati</taxon>
        <taxon>Actinomycetota</taxon>
        <taxon>Actinomycetes</taxon>
        <taxon>Kineosporiales</taxon>
        <taxon>Kineosporiaceae</taxon>
        <taxon>Kineococcus</taxon>
    </lineage>
</organism>
<evidence type="ECO:0000256" key="1">
    <source>
        <dbReference type="ARBA" id="ARBA00004141"/>
    </source>
</evidence>
<feature type="transmembrane region" description="Helical" evidence="5">
    <location>
        <begin position="68"/>
        <end position="95"/>
    </location>
</feature>
<gene>
    <name evidence="6" type="ORF">CLV37_105143</name>
</gene>
<dbReference type="GO" id="GO:0016020">
    <property type="term" value="C:membrane"/>
    <property type="evidence" value="ECO:0007669"/>
    <property type="project" value="UniProtKB-SubCell"/>
</dbReference>
<proteinExistence type="predicted"/>
<evidence type="ECO:0000256" key="2">
    <source>
        <dbReference type="ARBA" id="ARBA00022692"/>
    </source>
</evidence>
<feature type="transmembrane region" description="Helical" evidence="5">
    <location>
        <begin position="21"/>
        <end position="39"/>
    </location>
</feature>
<keyword evidence="2 5" id="KW-0812">Transmembrane</keyword>
<evidence type="ECO:0000256" key="4">
    <source>
        <dbReference type="ARBA" id="ARBA00023136"/>
    </source>
</evidence>
<keyword evidence="4 5" id="KW-0472">Membrane</keyword>
<dbReference type="InterPro" id="IPR035952">
    <property type="entry name" value="Rhomboid-like_sf"/>
</dbReference>
<comment type="subcellular location">
    <subcellularLocation>
        <location evidence="1">Membrane</location>
        <topology evidence="1">Multi-pass membrane protein</topology>
    </subcellularLocation>
</comment>
<dbReference type="AlphaFoldDB" id="A0A2T0R4B9"/>
<protein>
    <recommendedName>
        <fullName evidence="8">Membrane associated rhomboid family serine protease</fullName>
    </recommendedName>
</protein>
<dbReference type="InterPro" id="IPR046862">
    <property type="entry name" value="Rhomboid_2"/>
</dbReference>
<name>A0A2T0R4B9_9ACTN</name>
<keyword evidence="3 5" id="KW-1133">Transmembrane helix</keyword>
<evidence type="ECO:0000256" key="5">
    <source>
        <dbReference type="SAM" id="Phobius"/>
    </source>
</evidence>
<dbReference type="SUPFAM" id="SSF144091">
    <property type="entry name" value="Rhomboid-like"/>
    <property type="match status" value="1"/>
</dbReference>